<reference evidence="6 7" key="1">
    <citation type="submission" date="2024-01" db="EMBL/GenBank/DDBJ databases">
        <title>Hyphobacterium bacterium isolated from marine sediment.</title>
        <authorList>
            <person name="Zhao S."/>
        </authorList>
    </citation>
    <scope>NUCLEOTIDE SEQUENCE [LARGE SCALE GENOMIC DNA]</scope>
    <source>
        <strain evidence="6 7">Y60-23</strain>
    </source>
</reference>
<dbReference type="PROSITE" id="PS00369">
    <property type="entry name" value="PTS_HPR_HIS"/>
    <property type="match status" value="1"/>
</dbReference>
<dbReference type="InterPro" id="IPR035895">
    <property type="entry name" value="HPr-like_sf"/>
</dbReference>
<comment type="caution">
    <text evidence="6">The sequence shown here is derived from an EMBL/GenBank/DDBJ whole genome shotgun (WGS) entry which is preliminary data.</text>
</comment>
<gene>
    <name evidence="6" type="ORF">V0U35_00770</name>
</gene>
<evidence type="ECO:0000256" key="3">
    <source>
        <dbReference type="ARBA" id="ARBA00022490"/>
    </source>
</evidence>
<sequence length="98" mass="10458">MDTVQERVRICNSKGLHARAAAKFVALVNSFEANVTVRRDCDSADIDAGSIMDLLMLAAGPGTHLDIRAEGPDAREAANALRQLVEAGFHEDLADIAP</sequence>
<dbReference type="Pfam" id="PF00381">
    <property type="entry name" value="PTS-HPr"/>
    <property type="match status" value="1"/>
</dbReference>
<evidence type="ECO:0000313" key="6">
    <source>
        <dbReference type="EMBL" id="MEE2565196.1"/>
    </source>
</evidence>
<dbReference type="Proteomes" id="UP001310692">
    <property type="component" value="Unassembled WGS sequence"/>
</dbReference>
<comment type="subcellular location">
    <subcellularLocation>
        <location evidence="1">Cytoplasm</location>
    </subcellularLocation>
</comment>
<evidence type="ECO:0000259" key="5">
    <source>
        <dbReference type="PROSITE" id="PS51350"/>
    </source>
</evidence>
<dbReference type="PROSITE" id="PS51350">
    <property type="entry name" value="PTS_HPR_DOM"/>
    <property type="match status" value="1"/>
</dbReference>
<evidence type="ECO:0000256" key="4">
    <source>
        <dbReference type="ARBA" id="ARBA00022683"/>
    </source>
</evidence>
<dbReference type="RefSeq" id="WP_330194735.1">
    <property type="nucleotide sequence ID" value="NZ_JAZDRO010000001.1"/>
</dbReference>
<accession>A0ABU7LUG5</accession>
<dbReference type="PANTHER" id="PTHR33705">
    <property type="entry name" value="PHOSPHOCARRIER PROTEIN HPR"/>
    <property type="match status" value="1"/>
</dbReference>
<dbReference type="NCBIfam" id="TIGR01003">
    <property type="entry name" value="PTS_HPr_family"/>
    <property type="match status" value="1"/>
</dbReference>
<protein>
    <submittedName>
        <fullName evidence="6">HPr family phosphocarrier protein</fullName>
    </submittedName>
</protein>
<keyword evidence="7" id="KW-1185">Reference proteome</keyword>
<dbReference type="PANTHER" id="PTHR33705:SF2">
    <property type="entry name" value="PHOSPHOCARRIER PROTEIN NPR"/>
    <property type="match status" value="1"/>
</dbReference>
<organism evidence="6 7">
    <name type="scientific">Hyphobacterium marinum</name>
    <dbReference type="NCBI Taxonomy" id="3116574"/>
    <lineage>
        <taxon>Bacteria</taxon>
        <taxon>Pseudomonadati</taxon>
        <taxon>Pseudomonadota</taxon>
        <taxon>Alphaproteobacteria</taxon>
        <taxon>Maricaulales</taxon>
        <taxon>Maricaulaceae</taxon>
        <taxon>Hyphobacterium</taxon>
    </lineage>
</organism>
<proteinExistence type="inferred from homology"/>
<evidence type="ECO:0000256" key="2">
    <source>
        <dbReference type="ARBA" id="ARBA00010736"/>
    </source>
</evidence>
<keyword evidence="3" id="KW-0963">Cytoplasm</keyword>
<comment type="similarity">
    <text evidence="2">Belongs to the HPr family.</text>
</comment>
<evidence type="ECO:0000256" key="1">
    <source>
        <dbReference type="ARBA" id="ARBA00004496"/>
    </source>
</evidence>
<dbReference type="InterPro" id="IPR050399">
    <property type="entry name" value="HPr"/>
</dbReference>
<dbReference type="InterPro" id="IPR001020">
    <property type="entry name" value="PTS_HPr_His_P_site"/>
</dbReference>
<name>A0ABU7LUG5_9PROT</name>
<feature type="domain" description="HPr" evidence="5">
    <location>
        <begin position="3"/>
        <end position="92"/>
    </location>
</feature>
<dbReference type="PRINTS" id="PR00107">
    <property type="entry name" value="PHOSPHOCPHPR"/>
</dbReference>
<dbReference type="EMBL" id="JAZDRO010000001">
    <property type="protein sequence ID" value="MEE2565196.1"/>
    <property type="molecule type" value="Genomic_DNA"/>
</dbReference>
<evidence type="ECO:0000313" key="7">
    <source>
        <dbReference type="Proteomes" id="UP001310692"/>
    </source>
</evidence>
<dbReference type="Gene3D" id="3.30.1340.10">
    <property type="entry name" value="HPr-like"/>
    <property type="match status" value="1"/>
</dbReference>
<dbReference type="SUPFAM" id="SSF55594">
    <property type="entry name" value="HPr-like"/>
    <property type="match status" value="1"/>
</dbReference>
<dbReference type="CDD" id="cd00367">
    <property type="entry name" value="PTS-HPr_like"/>
    <property type="match status" value="1"/>
</dbReference>
<keyword evidence="4" id="KW-0598">Phosphotransferase system</keyword>
<dbReference type="InterPro" id="IPR000032">
    <property type="entry name" value="HPr-like"/>
</dbReference>